<dbReference type="Proteomes" id="UP000198635">
    <property type="component" value="Unassembled WGS sequence"/>
</dbReference>
<dbReference type="GO" id="GO:0008713">
    <property type="term" value="F:ADP-heptose-lipopolysaccharide heptosyltransferase activity"/>
    <property type="evidence" value="ECO:0007669"/>
    <property type="project" value="TreeGrafter"/>
</dbReference>
<dbReference type="GO" id="GO:0009244">
    <property type="term" value="P:lipopolysaccharide core region biosynthetic process"/>
    <property type="evidence" value="ECO:0007669"/>
    <property type="project" value="TreeGrafter"/>
</dbReference>
<gene>
    <name evidence="3" type="ORF">SAMN04488082_104155</name>
</gene>
<keyword evidence="2 3" id="KW-0808">Transferase</keyword>
<evidence type="ECO:0000313" key="3">
    <source>
        <dbReference type="EMBL" id="SFJ57819.1"/>
    </source>
</evidence>
<name>A0A1I3SJC0_9BACT</name>
<keyword evidence="1" id="KW-0328">Glycosyltransferase</keyword>
<dbReference type="RefSeq" id="WP_245751045.1">
    <property type="nucleotide sequence ID" value="NZ_FORX01000004.1"/>
</dbReference>
<dbReference type="PANTHER" id="PTHR30160:SF7">
    <property type="entry name" value="ADP-HEPTOSE--LPS HEPTOSYLTRANSFERASE 2"/>
    <property type="match status" value="1"/>
</dbReference>
<accession>A0A1I3SJC0</accession>
<protein>
    <submittedName>
        <fullName evidence="3">ADP-heptose:LPS heptosyltransferase</fullName>
    </submittedName>
</protein>
<dbReference type="GO" id="GO:0005829">
    <property type="term" value="C:cytosol"/>
    <property type="evidence" value="ECO:0007669"/>
    <property type="project" value="TreeGrafter"/>
</dbReference>
<evidence type="ECO:0000313" key="4">
    <source>
        <dbReference type="Proteomes" id="UP000198635"/>
    </source>
</evidence>
<keyword evidence="4" id="KW-1185">Reference proteome</keyword>
<dbReference type="Gene3D" id="3.40.50.2000">
    <property type="entry name" value="Glycogen Phosphorylase B"/>
    <property type="match status" value="1"/>
</dbReference>
<evidence type="ECO:0000256" key="2">
    <source>
        <dbReference type="ARBA" id="ARBA00022679"/>
    </source>
</evidence>
<dbReference type="InterPro" id="IPR051199">
    <property type="entry name" value="LPS_LOS_Heptosyltrfase"/>
</dbReference>
<dbReference type="AlphaFoldDB" id="A0A1I3SJC0"/>
<dbReference type="SUPFAM" id="SSF53756">
    <property type="entry name" value="UDP-Glycosyltransferase/glycogen phosphorylase"/>
    <property type="match status" value="1"/>
</dbReference>
<reference evidence="4" key="1">
    <citation type="submission" date="2016-10" db="EMBL/GenBank/DDBJ databases">
        <authorList>
            <person name="Varghese N."/>
            <person name="Submissions S."/>
        </authorList>
    </citation>
    <scope>NUCLEOTIDE SEQUENCE [LARGE SCALE GENOMIC DNA]</scope>
    <source>
        <strain evidence="4">DSM 5918</strain>
    </source>
</reference>
<dbReference type="STRING" id="52560.SAMN04488082_104155"/>
<dbReference type="Pfam" id="PF01075">
    <property type="entry name" value="Glyco_transf_9"/>
    <property type="match status" value="1"/>
</dbReference>
<dbReference type="PANTHER" id="PTHR30160">
    <property type="entry name" value="TETRAACYLDISACCHARIDE 4'-KINASE-RELATED"/>
    <property type="match status" value="1"/>
</dbReference>
<organism evidence="3 4">
    <name type="scientific">Desulfomicrobium apsheronum</name>
    <dbReference type="NCBI Taxonomy" id="52560"/>
    <lineage>
        <taxon>Bacteria</taxon>
        <taxon>Pseudomonadati</taxon>
        <taxon>Thermodesulfobacteriota</taxon>
        <taxon>Desulfovibrionia</taxon>
        <taxon>Desulfovibrionales</taxon>
        <taxon>Desulfomicrobiaceae</taxon>
        <taxon>Desulfomicrobium</taxon>
    </lineage>
</organism>
<proteinExistence type="predicted"/>
<dbReference type="InterPro" id="IPR002201">
    <property type="entry name" value="Glyco_trans_9"/>
</dbReference>
<evidence type="ECO:0000256" key="1">
    <source>
        <dbReference type="ARBA" id="ARBA00022676"/>
    </source>
</evidence>
<sequence>MNSGDSDMQCKSSPRYLVIQLARFGDLLQTKRLLRSLQGDGEVHLLVDDSLKSLARIVYPGVEVHGIAAHGTHGPDILARVHEELAGIMELDFHRVYNLNFSGLSFALAGMFPCSTVRGYRSHRGQRLIDSWPGQIMRWTRARALTGLNLVDVWGLYAEQPALPERVNPDAVPRGGGIGVVMAGQNARRSLPAAMLAPLVQAAAGRVGRGPIHLLGSGSERRAARELAALLPASLRGEVRDLVGRTGWQELHDTVGGLDLLVSPDTGTMHLAAHLGVPVLAFFLSSAWCHETGPYGRGHLVLQATRECAPCLETAPCPHDVACRSVFGDPSVLRHVSGHTSRELAPGCAVMTSGFDELGLTFTVVAGTDPEFGRRRAFRAMAAAYAGLPMRSDAEFLPEETWMQERDWMLPQTLRGRAHD</sequence>
<dbReference type="EMBL" id="FORX01000004">
    <property type="protein sequence ID" value="SFJ57819.1"/>
    <property type="molecule type" value="Genomic_DNA"/>
</dbReference>
<dbReference type="CDD" id="cd03789">
    <property type="entry name" value="GT9_LPS_heptosyltransferase"/>
    <property type="match status" value="1"/>
</dbReference>